<evidence type="ECO:0000256" key="2">
    <source>
        <dbReference type="SAM" id="Phobius"/>
    </source>
</evidence>
<keyword evidence="2" id="KW-0812">Transmembrane</keyword>
<evidence type="ECO:0000313" key="3">
    <source>
        <dbReference type="EMBL" id="PWW75616.1"/>
    </source>
</evidence>
<reference evidence="3 4" key="1">
    <citation type="submission" date="2018-03" db="EMBL/GenBank/DDBJ databases">
        <title>Genomes of Pezizomycetes fungi and the evolution of truffles.</title>
        <authorList>
            <person name="Murat C."/>
            <person name="Payen T."/>
            <person name="Noel B."/>
            <person name="Kuo A."/>
            <person name="Martin F.M."/>
        </authorList>
    </citation>
    <scope>NUCLEOTIDE SEQUENCE [LARGE SCALE GENOMIC DNA]</scope>
    <source>
        <strain evidence="3">091103-1</strain>
    </source>
</reference>
<protein>
    <submittedName>
        <fullName evidence="3">Uncharacterized protein</fullName>
    </submittedName>
</protein>
<organism evidence="3 4">
    <name type="scientific">Tuber magnatum</name>
    <name type="common">white Piedmont truffle</name>
    <dbReference type="NCBI Taxonomy" id="42249"/>
    <lineage>
        <taxon>Eukaryota</taxon>
        <taxon>Fungi</taxon>
        <taxon>Dikarya</taxon>
        <taxon>Ascomycota</taxon>
        <taxon>Pezizomycotina</taxon>
        <taxon>Pezizomycetes</taxon>
        <taxon>Pezizales</taxon>
        <taxon>Tuberaceae</taxon>
        <taxon>Tuber</taxon>
    </lineage>
</organism>
<gene>
    <name evidence="3" type="ORF">C7212DRAFT_345549</name>
</gene>
<feature type="region of interest" description="Disordered" evidence="1">
    <location>
        <begin position="120"/>
        <end position="160"/>
    </location>
</feature>
<keyword evidence="2" id="KW-1133">Transmembrane helix</keyword>
<evidence type="ECO:0000256" key="1">
    <source>
        <dbReference type="SAM" id="MobiDB-lite"/>
    </source>
</evidence>
<keyword evidence="2" id="KW-0472">Membrane</keyword>
<proteinExistence type="predicted"/>
<dbReference type="EMBL" id="PYWC01000044">
    <property type="protein sequence ID" value="PWW75616.1"/>
    <property type="molecule type" value="Genomic_DNA"/>
</dbReference>
<accession>A0A317SQF8</accession>
<keyword evidence="4" id="KW-1185">Reference proteome</keyword>
<name>A0A317SQF8_9PEZI</name>
<dbReference type="Proteomes" id="UP000246991">
    <property type="component" value="Unassembled WGS sequence"/>
</dbReference>
<sequence>MGNLNSSTAGFDLKIAKLSRKIDKAYLRYDKAFTEMNVTIAQLQEQVAKRNQAQDLLSDLLNKIVPTVELARSRIAKLERDRFGDLDEYESGYGSDHDPAPEGAESAEWESGSVFQGALAGVGRPSDGRPSDLPSEASTLLDGEPARQGPGPGLAPRRKKDFGQGWRRRGSLVSFFCIILWYGYCLFFD</sequence>
<dbReference type="AlphaFoldDB" id="A0A317SQF8"/>
<comment type="caution">
    <text evidence="3">The sequence shown here is derived from an EMBL/GenBank/DDBJ whole genome shotgun (WGS) entry which is preliminary data.</text>
</comment>
<feature type="transmembrane region" description="Helical" evidence="2">
    <location>
        <begin position="166"/>
        <end position="184"/>
    </location>
</feature>
<evidence type="ECO:0000313" key="4">
    <source>
        <dbReference type="Proteomes" id="UP000246991"/>
    </source>
</evidence>